<organism evidence="1 2">
    <name type="scientific">Sessilibacter corallicola</name>
    <dbReference type="NCBI Taxonomy" id="2904075"/>
    <lineage>
        <taxon>Bacteria</taxon>
        <taxon>Pseudomonadati</taxon>
        <taxon>Pseudomonadota</taxon>
        <taxon>Gammaproteobacteria</taxon>
        <taxon>Cellvibrionales</taxon>
        <taxon>Cellvibrionaceae</taxon>
        <taxon>Sessilibacter</taxon>
    </lineage>
</organism>
<dbReference type="SUPFAM" id="SSF51197">
    <property type="entry name" value="Clavaminate synthase-like"/>
    <property type="match status" value="1"/>
</dbReference>
<evidence type="ECO:0000313" key="1">
    <source>
        <dbReference type="EMBL" id="GAA6166620.1"/>
    </source>
</evidence>
<accession>A0ABQ0A4Y1</accession>
<protein>
    <recommendedName>
        <fullName evidence="3">Phytanoyl-CoA dioxygenase</fullName>
    </recommendedName>
</protein>
<proteinExistence type="predicted"/>
<dbReference type="Proteomes" id="UP001465153">
    <property type="component" value="Unassembled WGS sequence"/>
</dbReference>
<dbReference type="Pfam" id="PF05721">
    <property type="entry name" value="PhyH"/>
    <property type="match status" value="1"/>
</dbReference>
<comment type="caution">
    <text evidence="1">The sequence shown here is derived from an EMBL/GenBank/DDBJ whole genome shotgun (WGS) entry which is preliminary data.</text>
</comment>
<dbReference type="InterPro" id="IPR008775">
    <property type="entry name" value="Phytyl_CoA_dOase-like"/>
</dbReference>
<keyword evidence="2" id="KW-1185">Reference proteome</keyword>
<gene>
    <name evidence="1" type="ORF">NBRC116591_04300</name>
</gene>
<dbReference type="Gene3D" id="2.60.120.620">
    <property type="entry name" value="q2cbj1_9rhob like domain"/>
    <property type="match status" value="1"/>
</dbReference>
<dbReference type="RefSeq" id="WP_353301506.1">
    <property type="nucleotide sequence ID" value="NZ_BAABWN010000001.1"/>
</dbReference>
<reference evidence="1 2" key="1">
    <citation type="submission" date="2024-04" db="EMBL/GenBank/DDBJ databases">
        <title>Draft genome sequence of Sessilibacter corallicola NBRC 116591.</title>
        <authorList>
            <person name="Miyakawa T."/>
            <person name="Kusuya Y."/>
            <person name="Miura T."/>
        </authorList>
    </citation>
    <scope>NUCLEOTIDE SEQUENCE [LARGE SCALE GENOMIC DNA]</scope>
    <source>
        <strain evidence="1 2">KU-00831-HH</strain>
    </source>
</reference>
<sequence length="259" mass="29825">MNLDKIASDYRDNGFSLISGFCCEPGLDRIKSVARCFHCAWVQENRAFHDARAVNSAYLTSDKYLTDSERLVLFELIASKKLNKLVDALPFEVPAFMGTQLFFNPVNKRQRNYWHRDPQYHLSVDEQKQALAGPEVIHFRLALEDEPGIEVVPGSHKQWDTPEQLDIRLEQKGRKHSDDIPEGKKIVLKKGDLLVFSANMIHRGLYGLNRFAFDILVCESKPEFLEFVKPECLPKQPMFSSFENSTLFKNVITHKHVSQ</sequence>
<evidence type="ECO:0000313" key="2">
    <source>
        <dbReference type="Proteomes" id="UP001465153"/>
    </source>
</evidence>
<evidence type="ECO:0008006" key="3">
    <source>
        <dbReference type="Google" id="ProtNLM"/>
    </source>
</evidence>
<name>A0ABQ0A4Y1_9GAMM</name>
<dbReference type="EMBL" id="BAABWN010000001">
    <property type="protein sequence ID" value="GAA6166620.1"/>
    <property type="molecule type" value="Genomic_DNA"/>
</dbReference>